<evidence type="ECO:0000256" key="3">
    <source>
        <dbReference type="ARBA" id="ARBA00022517"/>
    </source>
</evidence>
<comment type="function">
    <text evidence="6">Required for 60S pre-ribosomal subunits export to the cytoplasm.</text>
</comment>
<gene>
    <name evidence="11" type="ORF">Fcan01_23546</name>
</gene>
<feature type="region of interest" description="Disordered" evidence="7">
    <location>
        <begin position="227"/>
        <end position="251"/>
    </location>
</feature>
<keyword evidence="4 6" id="KW-0653">Protein transport</keyword>
<dbReference type="Proteomes" id="UP000198287">
    <property type="component" value="Unassembled WGS sequence"/>
</dbReference>
<dbReference type="InterPro" id="IPR016024">
    <property type="entry name" value="ARM-type_fold"/>
</dbReference>
<dbReference type="InterPro" id="IPR012977">
    <property type="entry name" value="SDA1_N"/>
</dbReference>
<name>A0A226D7Y6_FOLCA</name>
<evidence type="ECO:0000256" key="5">
    <source>
        <dbReference type="ARBA" id="ARBA00023242"/>
    </source>
</evidence>
<dbReference type="PANTHER" id="PTHR12730:SF0">
    <property type="entry name" value="PROTEIN SDA1 HOMOLOG"/>
    <property type="match status" value="1"/>
</dbReference>
<feature type="domain" description="SDA1 N-terminal" evidence="9">
    <location>
        <begin position="64"/>
        <end position="424"/>
    </location>
</feature>
<keyword evidence="5 6" id="KW-0539">Nucleus</keyword>
<feature type="domain" description="SDA1 C-terminal" evidence="10">
    <location>
        <begin position="666"/>
        <end position="709"/>
    </location>
</feature>
<evidence type="ECO:0000259" key="10">
    <source>
        <dbReference type="Pfam" id="PF21638"/>
    </source>
</evidence>
<feature type="compositionally biased region" description="Basic and acidic residues" evidence="7">
    <location>
        <begin position="636"/>
        <end position="655"/>
    </location>
</feature>
<evidence type="ECO:0000313" key="11">
    <source>
        <dbReference type="EMBL" id="OXA41662.1"/>
    </source>
</evidence>
<dbReference type="Pfam" id="PF05285">
    <property type="entry name" value="SDA1_dom"/>
    <property type="match status" value="1"/>
</dbReference>
<evidence type="ECO:0000256" key="2">
    <source>
        <dbReference type="ARBA" id="ARBA00022448"/>
    </source>
</evidence>
<evidence type="ECO:0000256" key="4">
    <source>
        <dbReference type="ARBA" id="ARBA00022927"/>
    </source>
</evidence>
<keyword evidence="12" id="KW-1185">Reference proteome</keyword>
<evidence type="ECO:0000259" key="9">
    <source>
        <dbReference type="Pfam" id="PF08158"/>
    </source>
</evidence>
<dbReference type="Pfam" id="PF08158">
    <property type="entry name" value="SDA1_HEAT"/>
    <property type="match status" value="1"/>
</dbReference>
<evidence type="ECO:0000259" key="8">
    <source>
        <dbReference type="Pfam" id="PF05285"/>
    </source>
</evidence>
<reference evidence="11 12" key="1">
    <citation type="submission" date="2015-12" db="EMBL/GenBank/DDBJ databases">
        <title>The genome of Folsomia candida.</title>
        <authorList>
            <person name="Faddeeva A."/>
            <person name="Derks M.F."/>
            <person name="Anvar Y."/>
            <person name="Smit S."/>
            <person name="Van Straalen N."/>
            <person name="Roelofs D."/>
        </authorList>
    </citation>
    <scope>NUCLEOTIDE SEQUENCE [LARGE SCALE GENOMIC DNA]</scope>
    <source>
        <strain evidence="11 12">VU population</strain>
        <tissue evidence="11">Whole body</tissue>
    </source>
</reference>
<proteinExistence type="inferred from homology"/>
<comment type="subcellular location">
    <subcellularLocation>
        <location evidence="6">Nucleus</location>
        <location evidence="6">Nucleolus</location>
    </subcellularLocation>
</comment>
<accession>A0A226D7Y6</accession>
<dbReference type="InterPro" id="IPR027312">
    <property type="entry name" value="Sda1"/>
</dbReference>
<feature type="compositionally biased region" description="Acidic residues" evidence="7">
    <location>
        <begin position="487"/>
        <end position="510"/>
    </location>
</feature>
<dbReference type="OMA" id="AMYKTYK"/>
<feature type="compositionally biased region" description="Acidic residues" evidence="7">
    <location>
        <begin position="519"/>
        <end position="540"/>
    </location>
</feature>
<keyword evidence="2 6" id="KW-0813">Transport</keyword>
<evidence type="ECO:0000313" key="12">
    <source>
        <dbReference type="Proteomes" id="UP000198287"/>
    </source>
</evidence>
<comment type="similarity">
    <text evidence="1 6">Belongs to the SDA1 family.</text>
</comment>
<dbReference type="GO" id="GO:0042273">
    <property type="term" value="P:ribosomal large subunit biogenesis"/>
    <property type="evidence" value="ECO:0007669"/>
    <property type="project" value="UniProtKB-UniRule"/>
</dbReference>
<feature type="domain" description="SDA1 middle" evidence="8">
    <location>
        <begin position="496"/>
        <end position="647"/>
    </location>
</feature>
<comment type="caution">
    <text evidence="11">The sequence shown here is derived from an EMBL/GenBank/DDBJ whole genome shotgun (WGS) entry which is preliminary data.</text>
</comment>
<dbReference type="AlphaFoldDB" id="A0A226D7Y6"/>
<protein>
    <recommendedName>
        <fullName evidence="6">Protein SDA1</fullName>
    </recommendedName>
</protein>
<dbReference type="InterPro" id="IPR007949">
    <property type="entry name" value="SDA1_MD"/>
</dbReference>
<dbReference type="InterPro" id="IPR048292">
    <property type="entry name" value="SDA1_C"/>
</dbReference>
<sequence length="715" mass="82271">MSQTHRQNNQLPNNIPQLQNLIKRDPESYKEEFAQQLSHFGAMFKIFLLTPNEYNKDLDDLFIFLGQVARCYSEQLAGYPQQLMDALEKFGSVLNTENRLSMCRALILMRNKNLLEPTDLLPLFFRLLHCQDQKLRKYLETHIIADIKSVNSKHKNMKVNTVLQNFMYGMIKDGNVKATKMSLNIMIELYRKNIWNDTKTVNVLANACFSKVTKVMVTAIQFFLTSEKPDDSDSDSDSDAPNVKDVAMANRFNKKTRKREKNLDKMKVLMKKKRNKGKAPNYNFSALHLLHDPQGFVERLFKQLESMNERFEVKLMTLDLISRLIGTHQLILLNYYPYVKRFLQPHQRDVTKILQFSAQAAHDLVPPDAIEGVVETIANNFVTERNSADVMAVGLNAIRELCGRCPLAMNRDLLLDLALYKSYREKSVMMAARSLIHLFRDINPDMLHKRDKRKPTLADAEKTTKQFGQIDAKELIPGAEALIRNPDDDDDEEVDEVSDEDDDSGDDGEEWVNVSHSEDEGESDDDAEEEETSDKDGEDNKDDKVENISEENAVKTAIDPAVRKEMAKDLISSTILTDEDFKKMEKLQMQKEIVGVRKGSAKKRKASEALDVVAGQINELVDLSAIENIHSKRRHDKEARLESVRKGQEGRDKFGSRKGKMNPYASTSNAEKRKGKNFMMLKHKIKIKKKKSFKEAQFSYRRTLEKTRKRMLKSK</sequence>
<dbReference type="GO" id="GO:0005730">
    <property type="term" value="C:nucleolus"/>
    <property type="evidence" value="ECO:0007669"/>
    <property type="project" value="UniProtKB-SubCell"/>
</dbReference>
<dbReference type="PANTHER" id="PTHR12730">
    <property type="entry name" value="HSDA/SDA1-RELATED"/>
    <property type="match status" value="1"/>
</dbReference>
<dbReference type="GO" id="GO:0015031">
    <property type="term" value="P:protein transport"/>
    <property type="evidence" value="ECO:0007669"/>
    <property type="project" value="UniProtKB-KW"/>
</dbReference>
<feature type="region of interest" description="Disordered" evidence="7">
    <location>
        <begin position="450"/>
        <end position="558"/>
    </location>
</feature>
<dbReference type="OrthoDB" id="2196187at2759"/>
<keyword evidence="3 6" id="KW-0690">Ribosome biogenesis</keyword>
<organism evidence="11 12">
    <name type="scientific">Folsomia candida</name>
    <name type="common">Springtail</name>
    <dbReference type="NCBI Taxonomy" id="158441"/>
    <lineage>
        <taxon>Eukaryota</taxon>
        <taxon>Metazoa</taxon>
        <taxon>Ecdysozoa</taxon>
        <taxon>Arthropoda</taxon>
        <taxon>Hexapoda</taxon>
        <taxon>Collembola</taxon>
        <taxon>Entomobryomorpha</taxon>
        <taxon>Isotomoidea</taxon>
        <taxon>Isotomidae</taxon>
        <taxon>Proisotominae</taxon>
        <taxon>Folsomia</taxon>
    </lineage>
</organism>
<feature type="region of interest" description="Disordered" evidence="7">
    <location>
        <begin position="633"/>
        <end position="676"/>
    </location>
</feature>
<dbReference type="EMBL" id="LNIX01000028">
    <property type="protein sequence ID" value="OXA41662.1"/>
    <property type="molecule type" value="Genomic_DNA"/>
</dbReference>
<evidence type="ECO:0000256" key="1">
    <source>
        <dbReference type="ARBA" id="ARBA00005783"/>
    </source>
</evidence>
<dbReference type="SUPFAM" id="SSF48371">
    <property type="entry name" value="ARM repeat"/>
    <property type="match status" value="1"/>
</dbReference>
<dbReference type="STRING" id="158441.A0A226D7Y6"/>
<dbReference type="Pfam" id="PF21638">
    <property type="entry name" value="SDA1_C"/>
    <property type="match status" value="1"/>
</dbReference>
<feature type="compositionally biased region" description="Basic and acidic residues" evidence="7">
    <location>
        <begin position="450"/>
        <end position="464"/>
    </location>
</feature>
<dbReference type="GO" id="GO:0000055">
    <property type="term" value="P:ribosomal large subunit export from nucleus"/>
    <property type="evidence" value="ECO:0007669"/>
    <property type="project" value="UniProtKB-UniRule"/>
</dbReference>
<evidence type="ECO:0000256" key="6">
    <source>
        <dbReference type="RuleBase" id="RU365057"/>
    </source>
</evidence>
<evidence type="ECO:0000256" key="7">
    <source>
        <dbReference type="SAM" id="MobiDB-lite"/>
    </source>
</evidence>